<protein>
    <recommendedName>
        <fullName evidence="3">UDENN domain-containing protein</fullName>
    </recommendedName>
</protein>
<dbReference type="Pfam" id="PF09804">
    <property type="entry name" value="DENND11"/>
    <property type="match status" value="1"/>
</dbReference>
<dbReference type="InterPro" id="IPR053056">
    <property type="entry name" value="Lipid_Metab_Assoc_Protein"/>
</dbReference>
<evidence type="ECO:0000313" key="1">
    <source>
        <dbReference type="EMBL" id="ODO05863.1"/>
    </source>
</evidence>
<dbReference type="InterPro" id="IPR018626">
    <property type="entry name" value="LCHN/Anr2"/>
</dbReference>
<dbReference type="PANTHER" id="PTHR28153:SF1">
    <property type="entry name" value="DUF4484 DOMAIN-CONTAINING PROTEIN"/>
    <property type="match status" value="1"/>
</dbReference>
<sequence>MPSPAPALPPLAALFLAHFHDTAGQHLLYYRARTDLPPATLEHTVLPSGLHNLHHDLVLFTHHHKYGAGLFRSRERTEQDNGGRGRGRTMGVVGVVLGNTVEYGDSADLFALRPALEAIYDQLEALSTPPFSAGTSDGAADILDTLWDTCRADHPDRSAVVHASIQHEADRIYQLVTERKTVSPEHPVAYMPRLLETLGPNIVPVYKAALSGQRILLYSPPPLLPLTALAWNIWACSIPPRKVLKTGGAEIAQWLGNVGLMDLTSLQERTGGWIATTSDVIFKSHPKIYDLFIDLSLVPLQDAMDSAPTAPPPSIFASAPTTPPAPLTYAFSDLPLYRSLLLLTSSPPTVHAGLWRQGGWWLIIYQVLERAWNLCKGVCEFAVGQGALGGPIQLAEGEEEARLLEDDTEDDLLDLLSEADEHEREGQASDQEPEAEPTRQGRLILRQLVHNSYHTHTRLSSVLSARPRGEQSIGQLNEQEVRELAGRWAGKDDVRFWRGIARRWGVVLDLDE</sequence>
<organism evidence="1 2">
    <name type="scientific">Cryptococcus amylolentus CBS 6273</name>
    <dbReference type="NCBI Taxonomy" id="1296118"/>
    <lineage>
        <taxon>Eukaryota</taxon>
        <taxon>Fungi</taxon>
        <taxon>Dikarya</taxon>
        <taxon>Basidiomycota</taxon>
        <taxon>Agaricomycotina</taxon>
        <taxon>Tremellomycetes</taxon>
        <taxon>Tremellales</taxon>
        <taxon>Cryptococcaceae</taxon>
        <taxon>Cryptococcus</taxon>
    </lineage>
</organism>
<comment type="caution">
    <text evidence="1">The sequence shown here is derived from an EMBL/GenBank/DDBJ whole genome shotgun (WGS) entry which is preliminary data.</text>
</comment>
<evidence type="ECO:0008006" key="3">
    <source>
        <dbReference type="Google" id="ProtNLM"/>
    </source>
</evidence>
<name>A0A1E3JYG6_9TREE</name>
<evidence type="ECO:0000313" key="2">
    <source>
        <dbReference type="Proteomes" id="UP000095149"/>
    </source>
</evidence>
<dbReference type="GO" id="GO:0005811">
    <property type="term" value="C:lipid droplet"/>
    <property type="evidence" value="ECO:0007669"/>
    <property type="project" value="TreeGrafter"/>
</dbReference>
<dbReference type="EMBL" id="MEKH01000007">
    <property type="protein sequence ID" value="ODO05863.1"/>
    <property type="molecule type" value="Genomic_DNA"/>
</dbReference>
<accession>A0A1E3JYG6</accession>
<reference evidence="1 2" key="1">
    <citation type="submission" date="2016-06" db="EMBL/GenBank/DDBJ databases">
        <title>Evolution of pathogenesis and genome organization in the Tremellales.</title>
        <authorList>
            <person name="Cuomo C."/>
            <person name="Litvintseva A."/>
            <person name="Heitman J."/>
            <person name="Chen Y."/>
            <person name="Sun S."/>
            <person name="Springer D."/>
            <person name="Dromer F."/>
            <person name="Young S."/>
            <person name="Zeng Q."/>
            <person name="Chapman S."/>
            <person name="Gujja S."/>
            <person name="Saif S."/>
            <person name="Birren B."/>
        </authorList>
    </citation>
    <scope>NUCLEOTIDE SEQUENCE [LARGE SCALE GENOMIC DNA]</scope>
    <source>
        <strain evidence="1 2">CBS 6273</strain>
    </source>
</reference>
<proteinExistence type="predicted"/>
<gene>
    <name evidence="1" type="ORF">I350_04924</name>
</gene>
<dbReference type="Proteomes" id="UP000095149">
    <property type="component" value="Unassembled WGS sequence"/>
</dbReference>
<dbReference type="AlphaFoldDB" id="A0A1E3JYG6"/>
<dbReference type="PANTHER" id="PTHR28153">
    <property type="entry name" value="PROTEIN, PUTATIVE-RELATED"/>
    <property type="match status" value="1"/>
</dbReference>
<dbReference type="OrthoDB" id="2152680at2759"/>